<feature type="domain" description="Ketopantoate reductase C-terminal" evidence="11">
    <location>
        <begin position="183"/>
        <end position="321"/>
    </location>
</feature>
<evidence type="ECO:0000256" key="6">
    <source>
        <dbReference type="ARBA" id="ARBA00023002"/>
    </source>
</evidence>
<dbReference type="Proteomes" id="UP001597319">
    <property type="component" value="Unassembled WGS sequence"/>
</dbReference>
<comment type="catalytic activity">
    <reaction evidence="8 9">
        <text>(R)-pantoate + NADP(+) = 2-dehydropantoate + NADPH + H(+)</text>
        <dbReference type="Rhea" id="RHEA:16233"/>
        <dbReference type="ChEBI" id="CHEBI:11561"/>
        <dbReference type="ChEBI" id="CHEBI:15378"/>
        <dbReference type="ChEBI" id="CHEBI:15980"/>
        <dbReference type="ChEBI" id="CHEBI:57783"/>
        <dbReference type="ChEBI" id="CHEBI:58349"/>
        <dbReference type="EC" id="1.1.1.169"/>
    </reaction>
</comment>
<dbReference type="Pfam" id="PF02558">
    <property type="entry name" value="ApbA"/>
    <property type="match status" value="1"/>
</dbReference>
<dbReference type="InterPro" id="IPR036291">
    <property type="entry name" value="NAD(P)-bd_dom_sf"/>
</dbReference>
<evidence type="ECO:0000256" key="3">
    <source>
        <dbReference type="ARBA" id="ARBA00013014"/>
    </source>
</evidence>
<protein>
    <recommendedName>
        <fullName evidence="4 9">2-dehydropantoate 2-reductase</fullName>
        <ecNumber evidence="3 9">1.1.1.169</ecNumber>
    </recommendedName>
    <alternativeName>
        <fullName evidence="7 9">Ketopantoate reductase</fullName>
    </alternativeName>
</protein>
<dbReference type="Gene3D" id="1.10.1040.10">
    <property type="entry name" value="N-(1-d-carboxylethyl)-l-norvaline Dehydrogenase, domain 2"/>
    <property type="match status" value="1"/>
</dbReference>
<dbReference type="SUPFAM" id="SSF48179">
    <property type="entry name" value="6-phosphogluconate dehydrogenase C-terminal domain-like"/>
    <property type="match status" value="1"/>
</dbReference>
<name>A0ABW5LCD5_9FLAO</name>
<evidence type="ECO:0000256" key="1">
    <source>
        <dbReference type="ARBA" id="ARBA00004994"/>
    </source>
</evidence>
<evidence type="ECO:0000256" key="2">
    <source>
        <dbReference type="ARBA" id="ARBA00007870"/>
    </source>
</evidence>
<keyword evidence="5 9" id="KW-0521">NADP</keyword>
<dbReference type="InterPro" id="IPR013332">
    <property type="entry name" value="KPR_N"/>
</dbReference>
<dbReference type="InterPro" id="IPR008927">
    <property type="entry name" value="6-PGluconate_DH-like_C_sf"/>
</dbReference>
<dbReference type="GO" id="GO:0008677">
    <property type="term" value="F:2-dehydropantoate 2-reductase activity"/>
    <property type="evidence" value="ECO:0007669"/>
    <property type="project" value="UniProtKB-EC"/>
</dbReference>
<evidence type="ECO:0000256" key="9">
    <source>
        <dbReference type="RuleBase" id="RU362068"/>
    </source>
</evidence>
<gene>
    <name evidence="12" type="ORF">ACFSR1_05895</name>
</gene>
<dbReference type="InterPro" id="IPR003710">
    <property type="entry name" value="ApbA"/>
</dbReference>
<comment type="caution">
    <text evidence="12">The sequence shown here is derived from an EMBL/GenBank/DDBJ whole genome shotgun (WGS) entry which is preliminary data.</text>
</comment>
<keyword evidence="9" id="KW-0566">Pantothenate biosynthesis</keyword>
<comment type="function">
    <text evidence="9">Catalyzes the NADPH-dependent reduction of ketopantoate into pantoic acid.</text>
</comment>
<evidence type="ECO:0000256" key="4">
    <source>
        <dbReference type="ARBA" id="ARBA00019465"/>
    </source>
</evidence>
<evidence type="ECO:0000259" key="10">
    <source>
        <dbReference type="Pfam" id="PF02558"/>
    </source>
</evidence>
<dbReference type="Pfam" id="PF08546">
    <property type="entry name" value="ApbA_C"/>
    <property type="match status" value="1"/>
</dbReference>
<dbReference type="InterPro" id="IPR050838">
    <property type="entry name" value="Ketopantoate_reductase"/>
</dbReference>
<dbReference type="RefSeq" id="WP_378290578.1">
    <property type="nucleotide sequence ID" value="NZ_JBHULE010000008.1"/>
</dbReference>
<evidence type="ECO:0000313" key="13">
    <source>
        <dbReference type="Proteomes" id="UP001597319"/>
    </source>
</evidence>
<evidence type="ECO:0000313" key="12">
    <source>
        <dbReference type="EMBL" id="MFD2562194.1"/>
    </source>
</evidence>
<keyword evidence="13" id="KW-1185">Reference proteome</keyword>
<dbReference type="InterPro" id="IPR013328">
    <property type="entry name" value="6PGD_dom2"/>
</dbReference>
<comment type="similarity">
    <text evidence="2 9">Belongs to the ketopantoate reductase family.</text>
</comment>
<dbReference type="PANTHER" id="PTHR43765:SF2">
    <property type="entry name" value="2-DEHYDROPANTOATE 2-REDUCTASE"/>
    <property type="match status" value="1"/>
</dbReference>
<dbReference type="PANTHER" id="PTHR43765">
    <property type="entry name" value="2-DEHYDROPANTOATE 2-REDUCTASE-RELATED"/>
    <property type="match status" value="1"/>
</dbReference>
<dbReference type="Gene3D" id="3.40.50.720">
    <property type="entry name" value="NAD(P)-binding Rossmann-like Domain"/>
    <property type="match status" value="1"/>
</dbReference>
<evidence type="ECO:0000259" key="11">
    <source>
        <dbReference type="Pfam" id="PF08546"/>
    </source>
</evidence>
<evidence type="ECO:0000256" key="7">
    <source>
        <dbReference type="ARBA" id="ARBA00032024"/>
    </source>
</evidence>
<sequence length="346" mass="38647">MQSHIIFGAGLIGCFLGGRLTSLGRDTKLVCRPLIHKKLSNGLKLTDYLDNTVYAKNLDFLALEDLNKKDEHKFCDFLWVTVKCTGVDQASEDIYPLVGRDTIILCCQNGLGSDQVMKQKYPQNTVLRVMVPFNVAEIKPGHLHRGSEGALTIEVTYKTENIIENLVKQLNTSLMPVTQTKEMKELLWAKLQLNLGNSVNALANIPVKAMLQQRNYRLVIAALMRELLSVTRALDIQLPKVTAVPGKYLPFVLSLPDFLFNLVANKMMAIDPTVRTSMWWDLSQGKKTEIDYLNGAIVNVGKEMNIACPANNNIIRLIKTFENSEIKNQGIPSSKLLATISNSTDK</sequence>
<comment type="pathway">
    <text evidence="1 9">Cofactor biosynthesis; (R)-pantothenate biosynthesis; (R)-pantoate from 3-methyl-2-oxobutanoate: step 2/2.</text>
</comment>
<proteinExistence type="inferred from homology"/>
<dbReference type="InterPro" id="IPR013752">
    <property type="entry name" value="KPA_reductase"/>
</dbReference>
<evidence type="ECO:0000256" key="8">
    <source>
        <dbReference type="ARBA" id="ARBA00048793"/>
    </source>
</evidence>
<organism evidence="12 13">
    <name type="scientific">Aquimarina rubra</name>
    <dbReference type="NCBI Taxonomy" id="1920033"/>
    <lineage>
        <taxon>Bacteria</taxon>
        <taxon>Pseudomonadati</taxon>
        <taxon>Bacteroidota</taxon>
        <taxon>Flavobacteriia</taxon>
        <taxon>Flavobacteriales</taxon>
        <taxon>Flavobacteriaceae</taxon>
        <taxon>Aquimarina</taxon>
    </lineage>
</organism>
<dbReference type="NCBIfam" id="TIGR00745">
    <property type="entry name" value="apbA_panE"/>
    <property type="match status" value="1"/>
</dbReference>
<dbReference type="EMBL" id="JBHULE010000008">
    <property type="protein sequence ID" value="MFD2562194.1"/>
    <property type="molecule type" value="Genomic_DNA"/>
</dbReference>
<feature type="domain" description="Ketopantoate reductase N-terminal" evidence="10">
    <location>
        <begin position="6"/>
        <end position="154"/>
    </location>
</feature>
<reference evidence="13" key="1">
    <citation type="journal article" date="2019" name="Int. J. Syst. Evol. Microbiol.">
        <title>The Global Catalogue of Microorganisms (GCM) 10K type strain sequencing project: providing services to taxonomists for standard genome sequencing and annotation.</title>
        <authorList>
            <consortium name="The Broad Institute Genomics Platform"/>
            <consortium name="The Broad Institute Genome Sequencing Center for Infectious Disease"/>
            <person name="Wu L."/>
            <person name="Ma J."/>
        </authorList>
    </citation>
    <scope>NUCLEOTIDE SEQUENCE [LARGE SCALE GENOMIC DNA]</scope>
    <source>
        <strain evidence="13">KCTC 52274</strain>
    </source>
</reference>
<keyword evidence="6 9" id="KW-0560">Oxidoreductase</keyword>
<evidence type="ECO:0000256" key="5">
    <source>
        <dbReference type="ARBA" id="ARBA00022857"/>
    </source>
</evidence>
<dbReference type="SUPFAM" id="SSF51735">
    <property type="entry name" value="NAD(P)-binding Rossmann-fold domains"/>
    <property type="match status" value="1"/>
</dbReference>
<dbReference type="EC" id="1.1.1.169" evidence="3 9"/>
<accession>A0ABW5LCD5</accession>